<feature type="non-terminal residue" evidence="1">
    <location>
        <position position="112"/>
    </location>
</feature>
<protein>
    <submittedName>
        <fullName evidence="1">Uncharacterized protein</fullName>
    </submittedName>
</protein>
<sequence length="112" mass="12823">LHLDESEWNETADLFSQLNVSAPKLMSMSIISDKLSFQFAGPGTDVLPSIFNGEMPSLKRLLLTYYTRWPSGYFQNLTHLCLLDQCNAQHNSRPSTSEFLDFLEMSPQLEYL</sequence>
<evidence type="ECO:0000313" key="1">
    <source>
        <dbReference type="EMBL" id="THU97377.1"/>
    </source>
</evidence>
<dbReference type="AlphaFoldDB" id="A0A4S8M579"/>
<dbReference type="Proteomes" id="UP000297245">
    <property type="component" value="Unassembled WGS sequence"/>
</dbReference>
<proteinExistence type="predicted"/>
<dbReference type="OrthoDB" id="3053652at2759"/>
<gene>
    <name evidence="1" type="ORF">K435DRAFT_596671</name>
</gene>
<feature type="non-terminal residue" evidence="1">
    <location>
        <position position="1"/>
    </location>
</feature>
<evidence type="ECO:0000313" key="2">
    <source>
        <dbReference type="Proteomes" id="UP000297245"/>
    </source>
</evidence>
<accession>A0A4S8M579</accession>
<reference evidence="1 2" key="1">
    <citation type="journal article" date="2019" name="Nat. Ecol. Evol.">
        <title>Megaphylogeny resolves global patterns of mushroom evolution.</title>
        <authorList>
            <person name="Varga T."/>
            <person name="Krizsan K."/>
            <person name="Foldi C."/>
            <person name="Dima B."/>
            <person name="Sanchez-Garcia M."/>
            <person name="Sanchez-Ramirez S."/>
            <person name="Szollosi G.J."/>
            <person name="Szarkandi J.G."/>
            <person name="Papp V."/>
            <person name="Albert L."/>
            <person name="Andreopoulos W."/>
            <person name="Angelini C."/>
            <person name="Antonin V."/>
            <person name="Barry K.W."/>
            <person name="Bougher N.L."/>
            <person name="Buchanan P."/>
            <person name="Buyck B."/>
            <person name="Bense V."/>
            <person name="Catcheside P."/>
            <person name="Chovatia M."/>
            <person name="Cooper J."/>
            <person name="Damon W."/>
            <person name="Desjardin D."/>
            <person name="Finy P."/>
            <person name="Geml J."/>
            <person name="Haridas S."/>
            <person name="Hughes K."/>
            <person name="Justo A."/>
            <person name="Karasinski D."/>
            <person name="Kautmanova I."/>
            <person name="Kiss B."/>
            <person name="Kocsube S."/>
            <person name="Kotiranta H."/>
            <person name="LaButti K.M."/>
            <person name="Lechner B.E."/>
            <person name="Liimatainen K."/>
            <person name="Lipzen A."/>
            <person name="Lukacs Z."/>
            <person name="Mihaltcheva S."/>
            <person name="Morgado L.N."/>
            <person name="Niskanen T."/>
            <person name="Noordeloos M.E."/>
            <person name="Ohm R.A."/>
            <person name="Ortiz-Santana B."/>
            <person name="Ovrebo C."/>
            <person name="Racz N."/>
            <person name="Riley R."/>
            <person name="Savchenko A."/>
            <person name="Shiryaev A."/>
            <person name="Soop K."/>
            <person name="Spirin V."/>
            <person name="Szebenyi C."/>
            <person name="Tomsovsky M."/>
            <person name="Tulloss R.E."/>
            <person name="Uehling J."/>
            <person name="Grigoriev I.V."/>
            <person name="Vagvolgyi C."/>
            <person name="Papp T."/>
            <person name="Martin F.M."/>
            <person name="Miettinen O."/>
            <person name="Hibbett D.S."/>
            <person name="Nagy L.G."/>
        </authorList>
    </citation>
    <scope>NUCLEOTIDE SEQUENCE [LARGE SCALE GENOMIC DNA]</scope>
    <source>
        <strain evidence="1 2">CBS 962.96</strain>
    </source>
</reference>
<keyword evidence="2" id="KW-1185">Reference proteome</keyword>
<dbReference type="EMBL" id="ML179157">
    <property type="protein sequence ID" value="THU97377.1"/>
    <property type="molecule type" value="Genomic_DNA"/>
</dbReference>
<name>A0A4S8M579_DENBC</name>
<organism evidence="1 2">
    <name type="scientific">Dendrothele bispora (strain CBS 962.96)</name>
    <dbReference type="NCBI Taxonomy" id="1314807"/>
    <lineage>
        <taxon>Eukaryota</taxon>
        <taxon>Fungi</taxon>
        <taxon>Dikarya</taxon>
        <taxon>Basidiomycota</taxon>
        <taxon>Agaricomycotina</taxon>
        <taxon>Agaricomycetes</taxon>
        <taxon>Agaricomycetidae</taxon>
        <taxon>Agaricales</taxon>
        <taxon>Agaricales incertae sedis</taxon>
        <taxon>Dendrothele</taxon>
    </lineage>
</organism>